<feature type="domain" description="Sulfotransferase" evidence="3">
    <location>
        <begin position="58"/>
        <end position="301"/>
    </location>
</feature>
<comment type="similarity">
    <text evidence="1">Belongs to the sulfotransferase 1 family.</text>
</comment>
<reference evidence="5" key="1">
    <citation type="submission" date="2022-11" db="UniProtKB">
        <authorList>
            <consortium name="WormBaseParasite"/>
        </authorList>
    </citation>
    <scope>IDENTIFICATION</scope>
</reference>
<keyword evidence="4" id="KW-1185">Reference proteome</keyword>
<dbReference type="Proteomes" id="UP000887540">
    <property type="component" value="Unplaced"/>
</dbReference>
<evidence type="ECO:0000313" key="4">
    <source>
        <dbReference type="Proteomes" id="UP000887540"/>
    </source>
</evidence>
<protein>
    <submittedName>
        <fullName evidence="5">Sulfotransferase domain-containing protein</fullName>
    </submittedName>
</protein>
<dbReference type="InterPro" id="IPR000863">
    <property type="entry name" value="Sulfotransferase_dom"/>
</dbReference>
<accession>A0A914DUI1</accession>
<evidence type="ECO:0000256" key="2">
    <source>
        <dbReference type="ARBA" id="ARBA00022679"/>
    </source>
</evidence>
<evidence type="ECO:0000256" key="1">
    <source>
        <dbReference type="ARBA" id="ARBA00005771"/>
    </source>
</evidence>
<proteinExistence type="inferred from homology"/>
<dbReference type="PANTHER" id="PTHR11783">
    <property type="entry name" value="SULFOTRANSFERASE SULT"/>
    <property type="match status" value="1"/>
</dbReference>
<dbReference type="WBParaSite" id="ACRNAN_scaffold3745.g12990.t1">
    <property type="protein sequence ID" value="ACRNAN_scaffold3745.g12990.t1"/>
    <property type="gene ID" value="ACRNAN_scaffold3745.g12990"/>
</dbReference>
<name>A0A914DUI1_9BILA</name>
<dbReference type="InterPro" id="IPR027417">
    <property type="entry name" value="P-loop_NTPase"/>
</dbReference>
<dbReference type="AlphaFoldDB" id="A0A914DUI1"/>
<sequence>MGEISKDISSTLQANEEVVEILHPKGGPRLNKMDGQILPIFTTPQIWKSIKEMKPRNSDVFICTYPKSGTTFMKQICAQLLDNNYRIDQANQKLDLKTSSLEKTGSEVIEVMPDPRLIKTHLNYNLAPKNSEAKYIYVVRNPKDVVVSYYFHCKLFKYYGFKNGKLDVFFDIFLAGEVEWGCYFEHLLSWLTHIDEPNILLIKYEDMLEDIDAIVKKIGFFIGGNAAETVSNTISLQQVIEQSRFDSMKENQDRLFVHVESYFEGGGNFMRKGCKRDWKNYLTREQSERIDQAFVKHLTGTIAENWWKEEMKWDED</sequence>
<dbReference type="SUPFAM" id="SSF52540">
    <property type="entry name" value="P-loop containing nucleoside triphosphate hydrolases"/>
    <property type="match status" value="1"/>
</dbReference>
<organism evidence="4 5">
    <name type="scientific">Acrobeloides nanus</name>
    <dbReference type="NCBI Taxonomy" id="290746"/>
    <lineage>
        <taxon>Eukaryota</taxon>
        <taxon>Metazoa</taxon>
        <taxon>Ecdysozoa</taxon>
        <taxon>Nematoda</taxon>
        <taxon>Chromadorea</taxon>
        <taxon>Rhabditida</taxon>
        <taxon>Tylenchina</taxon>
        <taxon>Cephalobomorpha</taxon>
        <taxon>Cephaloboidea</taxon>
        <taxon>Cephalobidae</taxon>
        <taxon>Acrobeloides</taxon>
    </lineage>
</organism>
<dbReference type="GO" id="GO:0008146">
    <property type="term" value="F:sulfotransferase activity"/>
    <property type="evidence" value="ECO:0007669"/>
    <property type="project" value="InterPro"/>
</dbReference>
<dbReference type="Pfam" id="PF00685">
    <property type="entry name" value="Sulfotransfer_1"/>
    <property type="match status" value="1"/>
</dbReference>
<dbReference type="Gene3D" id="3.40.50.300">
    <property type="entry name" value="P-loop containing nucleotide triphosphate hydrolases"/>
    <property type="match status" value="1"/>
</dbReference>
<keyword evidence="2" id="KW-0808">Transferase</keyword>
<evidence type="ECO:0000259" key="3">
    <source>
        <dbReference type="Pfam" id="PF00685"/>
    </source>
</evidence>
<evidence type="ECO:0000313" key="5">
    <source>
        <dbReference type="WBParaSite" id="ACRNAN_scaffold3745.g12990.t1"/>
    </source>
</evidence>